<evidence type="ECO:0000313" key="1">
    <source>
        <dbReference type="EMBL" id="PPI88045.1"/>
    </source>
</evidence>
<proteinExistence type="predicted"/>
<reference evidence="1 2" key="1">
    <citation type="journal article" date="2018" name="Genome Biol. Evol.">
        <title>Cladogenesis and Genomic Streamlining in Extracellular Endosymbionts of Tropical Stink Bugs.</title>
        <authorList>
            <person name="Otero-Bravo A."/>
            <person name="Goffredi S."/>
            <person name="Sabree Z.L."/>
        </authorList>
    </citation>
    <scope>NUCLEOTIDE SEQUENCE [LARGE SCALE GENOMIC DNA]</scope>
    <source>
        <strain evidence="1 2">SoEE</strain>
    </source>
</reference>
<sequence length="233" mass="27591">MRRITNKIFILLIILMLTSCNMQSMRFYQAPMGFRNIIICNDQSYNPILNDLYKLLADKKVKVVADIPQNRDRFPVLKFDTQFEHYGSMIELIDDKTPKNCNFTLKINVNFKLPGESFHSVSVDSVSSICNYIGSFKKNYNWVTNAINRKAADDLLYRIFYIYKTKIKVRKIKLGQKIKPLIHSMRSRTKIRPRMFPAMPPYRNKVPPRMFPRIIPHRNKVLQRIVSKTFHRI</sequence>
<name>A0A2P5T0D8_9GAMM</name>
<dbReference type="Proteomes" id="UP000296153">
    <property type="component" value="Unassembled WGS sequence"/>
</dbReference>
<dbReference type="EMBL" id="PDKT01000001">
    <property type="protein sequence ID" value="PPI88045.1"/>
    <property type="molecule type" value="Genomic_DNA"/>
</dbReference>
<gene>
    <name evidence="1" type="ORF">CRV12_00145</name>
</gene>
<evidence type="ECO:0000313" key="2">
    <source>
        <dbReference type="Proteomes" id="UP000296153"/>
    </source>
</evidence>
<organism evidence="1 2">
    <name type="scientific">Candidatus Pantoea edessiphila</name>
    <dbReference type="NCBI Taxonomy" id="2044610"/>
    <lineage>
        <taxon>Bacteria</taxon>
        <taxon>Pseudomonadati</taxon>
        <taxon>Pseudomonadota</taxon>
        <taxon>Gammaproteobacteria</taxon>
        <taxon>Enterobacterales</taxon>
        <taxon>Erwiniaceae</taxon>
        <taxon>Pantoea</taxon>
    </lineage>
</organism>
<dbReference type="AlphaFoldDB" id="A0A2P5T0D8"/>
<dbReference type="PROSITE" id="PS51257">
    <property type="entry name" value="PROKAR_LIPOPROTEIN"/>
    <property type="match status" value="1"/>
</dbReference>
<accession>A0A2P5T0D8</accession>
<comment type="caution">
    <text evidence="1">The sequence shown here is derived from an EMBL/GenBank/DDBJ whole genome shotgun (WGS) entry which is preliminary data.</text>
</comment>
<protein>
    <recommendedName>
        <fullName evidence="3">Lipoprotein</fullName>
    </recommendedName>
</protein>
<evidence type="ECO:0008006" key="3">
    <source>
        <dbReference type="Google" id="ProtNLM"/>
    </source>
</evidence>